<comment type="caution">
    <text evidence="2">The sequence shown here is derived from an EMBL/GenBank/DDBJ whole genome shotgun (WGS) entry which is preliminary data.</text>
</comment>
<sequence>MSVNEANISELELLRQCISELETKNAKISDLRRRKISEFNAERAELKCRIAETLRSTEEMNRLIKIEQNQLLIDNSSNNISFNFNLVTDQVSMAHNWEKKLQAQKSLPISPEEKRPQVLDLITQICNSVTLANSDGGKVLPEEKLISYKETLSIEQKQNHVTEISETLYPEKVTSDKSSIDEASQHLAQLYDKAFDAEDKANQANQEEILC</sequence>
<dbReference type="Proteomes" id="UP000265703">
    <property type="component" value="Unassembled WGS sequence"/>
</dbReference>
<name>A0A397SH56_9GLOM</name>
<evidence type="ECO:0000256" key="1">
    <source>
        <dbReference type="SAM" id="Coils"/>
    </source>
</evidence>
<dbReference type="EMBL" id="QKYT01000431">
    <property type="protein sequence ID" value="RIA85358.1"/>
    <property type="molecule type" value="Genomic_DNA"/>
</dbReference>
<gene>
    <name evidence="2" type="ORF">C1645_830917</name>
</gene>
<proteinExistence type="predicted"/>
<evidence type="ECO:0000313" key="3">
    <source>
        <dbReference type="Proteomes" id="UP000265703"/>
    </source>
</evidence>
<evidence type="ECO:0000313" key="2">
    <source>
        <dbReference type="EMBL" id="RIA85358.1"/>
    </source>
</evidence>
<keyword evidence="1" id="KW-0175">Coiled coil</keyword>
<reference evidence="2 3" key="1">
    <citation type="submission" date="2018-06" db="EMBL/GenBank/DDBJ databases">
        <title>Comparative genomics reveals the genomic features of Rhizophagus irregularis, R. cerebriforme, R. diaphanum and Gigaspora rosea, and their symbiotic lifestyle signature.</title>
        <authorList>
            <person name="Morin E."/>
            <person name="San Clemente H."/>
            <person name="Chen E.C.H."/>
            <person name="De La Providencia I."/>
            <person name="Hainaut M."/>
            <person name="Kuo A."/>
            <person name="Kohler A."/>
            <person name="Murat C."/>
            <person name="Tang N."/>
            <person name="Roy S."/>
            <person name="Loubradou J."/>
            <person name="Henrissat B."/>
            <person name="Grigoriev I.V."/>
            <person name="Corradi N."/>
            <person name="Roux C."/>
            <person name="Martin F.M."/>
        </authorList>
    </citation>
    <scope>NUCLEOTIDE SEQUENCE [LARGE SCALE GENOMIC DNA]</scope>
    <source>
        <strain evidence="2 3">DAOM 227022</strain>
    </source>
</reference>
<dbReference type="AlphaFoldDB" id="A0A397SH56"/>
<accession>A0A397SH56</accession>
<organism evidence="2 3">
    <name type="scientific">Glomus cerebriforme</name>
    <dbReference type="NCBI Taxonomy" id="658196"/>
    <lineage>
        <taxon>Eukaryota</taxon>
        <taxon>Fungi</taxon>
        <taxon>Fungi incertae sedis</taxon>
        <taxon>Mucoromycota</taxon>
        <taxon>Glomeromycotina</taxon>
        <taxon>Glomeromycetes</taxon>
        <taxon>Glomerales</taxon>
        <taxon>Glomeraceae</taxon>
        <taxon>Glomus</taxon>
    </lineage>
</organism>
<dbReference type="OrthoDB" id="2407306at2759"/>
<feature type="coiled-coil region" evidence="1">
    <location>
        <begin position="180"/>
        <end position="207"/>
    </location>
</feature>
<keyword evidence="3" id="KW-1185">Reference proteome</keyword>
<protein>
    <submittedName>
        <fullName evidence="2">Uncharacterized protein</fullName>
    </submittedName>
</protein>